<dbReference type="EC" id="6.5.1.1" evidence="1"/>
<dbReference type="Gene3D" id="3.30.470.30">
    <property type="entry name" value="DNA ligase/mRNA capping enzyme"/>
    <property type="match status" value="1"/>
</dbReference>
<accession>A0A1E3X8Y5</accession>
<feature type="domain" description="DNA ligase ATP-dependent C-terminal" evidence="5">
    <location>
        <begin position="216"/>
        <end position="334"/>
    </location>
</feature>
<evidence type="ECO:0000313" key="6">
    <source>
        <dbReference type="EMBL" id="ODS32090.1"/>
    </source>
</evidence>
<dbReference type="GO" id="GO:0006310">
    <property type="term" value="P:DNA recombination"/>
    <property type="evidence" value="ECO:0007669"/>
    <property type="project" value="InterPro"/>
</dbReference>
<dbReference type="InterPro" id="IPR012340">
    <property type="entry name" value="NA-bd_OB-fold"/>
</dbReference>
<dbReference type="Gene3D" id="2.40.50.140">
    <property type="entry name" value="Nucleic acid-binding proteins"/>
    <property type="match status" value="1"/>
</dbReference>
<protein>
    <recommendedName>
        <fullName evidence="1">DNA ligase (ATP)</fullName>
        <ecNumber evidence="1">6.5.1.1</ecNumber>
    </recommendedName>
</protein>
<dbReference type="AlphaFoldDB" id="A0A1E3X8Y5"/>
<evidence type="ECO:0000313" key="7">
    <source>
        <dbReference type="Proteomes" id="UP000094056"/>
    </source>
</evidence>
<proteinExistence type="predicted"/>
<evidence type="ECO:0000256" key="1">
    <source>
        <dbReference type="ARBA" id="ARBA00012727"/>
    </source>
</evidence>
<evidence type="ECO:0000256" key="3">
    <source>
        <dbReference type="ARBA" id="ARBA00034003"/>
    </source>
</evidence>
<evidence type="ECO:0000256" key="2">
    <source>
        <dbReference type="ARBA" id="ARBA00022598"/>
    </source>
</evidence>
<organism evidence="6 7">
    <name type="scientific">Candidatus Scalindua rubra</name>
    <dbReference type="NCBI Taxonomy" id="1872076"/>
    <lineage>
        <taxon>Bacteria</taxon>
        <taxon>Pseudomonadati</taxon>
        <taxon>Planctomycetota</taxon>
        <taxon>Candidatus Brocadiia</taxon>
        <taxon>Candidatus Brocadiales</taxon>
        <taxon>Candidatus Scalinduaceae</taxon>
        <taxon>Candidatus Scalindua</taxon>
    </lineage>
</organism>
<dbReference type="InterPro" id="IPR012310">
    <property type="entry name" value="DNA_ligase_ATP-dep_cent"/>
</dbReference>
<dbReference type="Pfam" id="PF04679">
    <property type="entry name" value="DNA_ligase_A_C"/>
    <property type="match status" value="1"/>
</dbReference>
<dbReference type="InterPro" id="IPR012309">
    <property type="entry name" value="DNA_ligase_ATP-dep_C"/>
</dbReference>
<dbReference type="GO" id="GO:0006281">
    <property type="term" value="P:DNA repair"/>
    <property type="evidence" value="ECO:0007669"/>
    <property type="project" value="InterPro"/>
</dbReference>
<evidence type="ECO:0000259" key="4">
    <source>
        <dbReference type="Pfam" id="PF01068"/>
    </source>
</evidence>
<reference evidence="6 7" key="1">
    <citation type="submission" date="2016-07" db="EMBL/GenBank/DDBJ databases">
        <title>Draft genome of Scalindua rubra, obtained from a brine-seawater interface in the Red Sea, sheds light on salt adaptation in anammox bacteria.</title>
        <authorList>
            <person name="Speth D.R."/>
            <person name="Lagkouvardos I."/>
            <person name="Wang Y."/>
            <person name="Qian P.-Y."/>
            <person name="Dutilh B.E."/>
            <person name="Jetten M.S."/>
        </authorList>
    </citation>
    <scope>NUCLEOTIDE SEQUENCE [LARGE SCALE GENOMIC DNA]</scope>
    <source>
        <strain evidence="6">BSI-1</strain>
    </source>
</reference>
<keyword evidence="2 6" id="KW-0436">Ligase</keyword>
<dbReference type="GO" id="GO:0003910">
    <property type="term" value="F:DNA ligase (ATP) activity"/>
    <property type="evidence" value="ECO:0007669"/>
    <property type="project" value="UniProtKB-EC"/>
</dbReference>
<dbReference type="SUPFAM" id="SSF50249">
    <property type="entry name" value="Nucleic acid-binding proteins"/>
    <property type="match status" value="1"/>
</dbReference>
<dbReference type="Pfam" id="PF01068">
    <property type="entry name" value="DNA_ligase_A_M"/>
    <property type="match status" value="1"/>
</dbReference>
<feature type="domain" description="ATP-dependent DNA ligase family profile" evidence="4">
    <location>
        <begin position="25"/>
        <end position="191"/>
    </location>
</feature>
<name>A0A1E3X8Y5_9BACT</name>
<evidence type="ECO:0000259" key="5">
    <source>
        <dbReference type="Pfam" id="PF04679"/>
    </source>
</evidence>
<dbReference type="GO" id="GO:0005524">
    <property type="term" value="F:ATP binding"/>
    <property type="evidence" value="ECO:0007669"/>
    <property type="project" value="InterPro"/>
</dbReference>
<dbReference type="Proteomes" id="UP000094056">
    <property type="component" value="Unassembled WGS sequence"/>
</dbReference>
<comment type="caution">
    <text evidence="6">The sequence shown here is derived from an EMBL/GenBank/DDBJ whole genome shotgun (WGS) entry which is preliminary data.</text>
</comment>
<dbReference type="EMBL" id="MAYW01000078">
    <property type="protein sequence ID" value="ODS32090.1"/>
    <property type="molecule type" value="Genomic_DNA"/>
</dbReference>
<dbReference type="SUPFAM" id="SSF56091">
    <property type="entry name" value="DNA ligase/mRNA capping enzyme, catalytic domain"/>
    <property type="match status" value="1"/>
</dbReference>
<gene>
    <name evidence="6" type="primary">lig_2</name>
    <name evidence="6" type="ORF">SCARUB_02797</name>
</gene>
<sequence length="452" mass="50805">MNDIQQKAIHYKRKVTGSFIAITQEDISSKISGEKVYITTKIDGEFNLLHYDGKEAVLVNGSGKTKDNLPLLKSAAKLLKDQKVKSLTVPCELHLNTKDHRCRVSEVMSAISNKKDALTISPFDIVELDGEDYAEDDYEKTIGKLTELFKNNDKINPVEFLSAPSAGVKEIYNDRVGENGAEGLVIRFPDMPIVYKMKPLHTIDAVVIGFTEGSDKNVRDLLFALQKEDGSLVQIGRTGNGLSVDEQHSFYKTLSKDIVESSYIETDGRRVAFQMVKPTTVAEITVNELLTENSKGIIKNYVLEYDEKSGYSFSSSIDGVSLIHPVFKRTRDDKQVNDHDIRFSQVTDIVFLDQSKAGQAKDLPKSDVIFREVFTKTSKGKTNVQKFIVWKTNKEKADDGFPAFVMNYTNFSPTRKAPLKKDVRISNSKKQIMALIDGFMEKNIKKGWDKVS</sequence>
<comment type="catalytic activity">
    <reaction evidence="3">
        <text>ATP + (deoxyribonucleotide)n-3'-hydroxyl + 5'-phospho-(deoxyribonucleotide)m = (deoxyribonucleotide)n+m + AMP + diphosphate.</text>
        <dbReference type="EC" id="6.5.1.1"/>
    </reaction>
</comment>